<proteinExistence type="predicted"/>
<protein>
    <recommendedName>
        <fullName evidence="3">DUF1479 domain-containing protein</fullName>
    </recommendedName>
</protein>
<dbReference type="SUPFAM" id="SSF51197">
    <property type="entry name" value="Clavaminate synthase-like"/>
    <property type="match status" value="1"/>
</dbReference>
<dbReference type="InterPro" id="IPR010856">
    <property type="entry name" value="Gig2-like"/>
</dbReference>
<name>A0A553PKC7_TIGCA</name>
<dbReference type="Pfam" id="PF07350">
    <property type="entry name" value="Gig2-like"/>
    <property type="match status" value="1"/>
</dbReference>
<reference evidence="1 2" key="1">
    <citation type="journal article" date="2018" name="Nat. Ecol. Evol.">
        <title>Genomic signatures of mitonuclear coevolution across populations of Tigriopus californicus.</title>
        <authorList>
            <person name="Barreto F.S."/>
            <person name="Watson E.T."/>
            <person name="Lima T.G."/>
            <person name="Willett C.S."/>
            <person name="Edmands S."/>
            <person name="Li W."/>
            <person name="Burton R.S."/>
        </authorList>
    </citation>
    <scope>NUCLEOTIDE SEQUENCE [LARGE SCALE GENOMIC DNA]</scope>
    <source>
        <strain evidence="1 2">San Diego</strain>
    </source>
</reference>
<dbReference type="InterPro" id="IPR027443">
    <property type="entry name" value="IPNS-like_sf"/>
</dbReference>
<dbReference type="Gene3D" id="2.60.120.330">
    <property type="entry name" value="B-lactam Antibiotic, Isopenicillin N Synthase, Chain"/>
    <property type="match status" value="1"/>
</dbReference>
<dbReference type="PANTHER" id="PTHR30613">
    <property type="entry name" value="UNCHARACTERIZED PROTEIN YBIU-RELATED"/>
    <property type="match status" value="1"/>
</dbReference>
<comment type="caution">
    <text evidence="1">The sequence shown here is derived from an EMBL/GenBank/DDBJ whole genome shotgun (WGS) entry which is preliminary data.</text>
</comment>
<gene>
    <name evidence="1" type="ORF">TCAL_15298</name>
</gene>
<organism evidence="1 2">
    <name type="scientific">Tigriopus californicus</name>
    <name type="common">Marine copepod</name>
    <dbReference type="NCBI Taxonomy" id="6832"/>
    <lineage>
        <taxon>Eukaryota</taxon>
        <taxon>Metazoa</taxon>
        <taxon>Ecdysozoa</taxon>
        <taxon>Arthropoda</taxon>
        <taxon>Crustacea</taxon>
        <taxon>Multicrustacea</taxon>
        <taxon>Hexanauplia</taxon>
        <taxon>Copepoda</taxon>
        <taxon>Harpacticoida</taxon>
        <taxon>Harpacticidae</taxon>
        <taxon>Tigriopus</taxon>
    </lineage>
</organism>
<evidence type="ECO:0008006" key="3">
    <source>
        <dbReference type="Google" id="ProtNLM"/>
    </source>
</evidence>
<dbReference type="STRING" id="6832.A0A553PKC7"/>
<dbReference type="OrthoDB" id="8249012at2759"/>
<dbReference type="EMBL" id="VCGU01000003">
    <property type="protein sequence ID" value="TRY78133.1"/>
    <property type="molecule type" value="Genomic_DNA"/>
</dbReference>
<dbReference type="Proteomes" id="UP000318571">
    <property type="component" value="Chromosome 11"/>
</dbReference>
<dbReference type="PANTHER" id="PTHR30613:SF1">
    <property type="entry name" value="DUF1479 DOMAIN PROTEIN (AFU_ORTHOLOGUE AFUA_5G09280)"/>
    <property type="match status" value="1"/>
</dbReference>
<evidence type="ECO:0000313" key="2">
    <source>
        <dbReference type="Proteomes" id="UP000318571"/>
    </source>
</evidence>
<dbReference type="AlphaFoldDB" id="A0A553PKC7"/>
<keyword evidence="2" id="KW-1185">Reference proteome</keyword>
<accession>A0A553PKC7</accession>
<evidence type="ECO:0000313" key="1">
    <source>
        <dbReference type="EMBL" id="TRY78133.1"/>
    </source>
</evidence>
<dbReference type="OMA" id="ISEKWHP"/>
<sequence length="391" mass="45469">MCTRQELEKLKGFLTQNRDQIETNFREVEQSLKAELRVLKDRGNSVIPEVDFKDLLEAKQFHEDIKNSVHKRGVIIVRNLLDQSTAKEILSDLKEYMRDNGEDPDDPQAIFFEIYWSKAQIRARQHANMVQIQKLLLSLWNRNPDMDGTVDLSKPSMYLDRFRMRKPGDDRFHLDPHIDSGSITRWLDPIYRQSYHHILNGDWKDQDPFTVNGRGQATMDRHCSFFRTFQGWTALTPSEPGTGTLRVLPVLKEAISYIMLRALMPDVPKHEFPGYSEPKIFYLDPKYHEVLFNEMISIPAMNPGDAVFWHPDLVHSVENVHNGAETNTVLYIPSGPDCLTNRLYLERTRFLFKNGLGPPDFQGSPQHELHFKNRGTPEDLNEDGKMMMGWI</sequence>